<dbReference type="Pfam" id="PF13520">
    <property type="entry name" value="AA_permease_2"/>
    <property type="match status" value="1"/>
</dbReference>
<dbReference type="InterPro" id="IPR002293">
    <property type="entry name" value="AA/rel_permease1"/>
</dbReference>
<dbReference type="AlphaFoldDB" id="A0A433JWA0"/>
<keyword evidence="3 6" id="KW-1133">Transmembrane helix</keyword>
<feature type="transmembrane region" description="Helical" evidence="6">
    <location>
        <begin position="449"/>
        <end position="471"/>
    </location>
</feature>
<dbReference type="GO" id="GO:0016020">
    <property type="term" value="C:membrane"/>
    <property type="evidence" value="ECO:0007669"/>
    <property type="project" value="UniProtKB-SubCell"/>
</dbReference>
<evidence type="ECO:0000256" key="2">
    <source>
        <dbReference type="ARBA" id="ARBA00022692"/>
    </source>
</evidence>
<name>A0A433JWA0_9MICO</name>
<dbReference type="InterPro" id="IPR053153">
    <property type="entry name" value="APC_K+_Transporter"/>
</dbReference>
<dbReference type="Gene3D" id="1.20.1740.10">
    <property type="entry name" value="Amino acid/polyamine transporter I"/>
    <property type="match status" value="1"/>
</dbReference>
<dbReference type="Proteomes" id="UP000274909">
    <property type="component" value="Unassembled WGS sequence"/>
</dbReference>
<keyword evidence="8" id="KW-1185">Reference proteome</keyword>
<dbReference type="PANTHER" id="PTHR47704:SF1">
    <property type="entry name" value="POTASSIUM TRANSPORTER KIMA"/>
    <property type="match status" value="1"/>
</dbReference>
<feature type="transmembrane region" description="Helical" evidence="6">
    <location>
        <begin position="192"/>
        <end position="214"/>
    </location>
</feature>
<keyword evidence="4 6" id="KW-0472">Membrane</keyword>
<sequence>MGIILIGGWDERFRVTLVEPRPAASTFLFPPFPRTSDGPTWGTIRPCGDDPRSSPGDSSERAGPGTVRGVESPLVTTEGRAPDADARSPKRWIIGDPLPSEKLDGQLLPKKLALPIFASDALSSVAYAPQELLMILMLGGLAFLSFAPWIAAAVVVLLVVVVLSYRQLIKAYPSGGGDYEVAHKNLGEKAGVVVASALLVDYVLTVAVSVASGVDNIISAIPALNPLRIELAVVFVLLLMAVNLRGVRESSRAFALPTYLFIGSVAVMIVAGLVRALLGDAPVASSAAFTVEGDDLSRAAFILLLLRAFSSGCSALTGVEAVANGVPAFRQPKVQNAQKTLVIMGGTAIALFVGLTALALIAGVHYAEDACDLVGFANCETSPQPSLMAQVAAATFGMGSIPFFVIQAATACVLLLAANTAFNGFPLLGSVLARDGYAPKALNTRGDRLVYSNGMIVLGLAASVILVIYQASLTQLIQLYIIGVFVSFTLGQLGMVRHWRRLLREGTPNRSSVRVSLVINTAGAALTGSVLIVVTITKFTHGAWLVFVLMPILFTLMIGVNRYYRDVEHEIRVEDRPRFGAEGDHAIVLVGTLQKPVLKAIDYALAARHASVAALHVSVDEEATNRLVEQWAEFEIDVPLVIVESPYRAYAHPVIAYIEAHRRKHGPEVVTVYLPQYIVGHWWESFLHNRRAKRISQQLMLVHGVTIALVPWLLDSSELIYGRRSRPLPGDERRGEYRGEDRTRRDRTPPA</sequence>
<evidence type="ECO:0000256" key="3">
    <source>
        <dbReference type="ARBA" id="ARBA00022989"/>
    </source>
</evidence>
<feature type="transmembrane region" description="Helical" evidence="6">
    <location>
        <begin position="387"/>
        <end position="417"/>
    </location>
</feature>
<evidence type="ECO:0000256" key="4">
    <source>
        <dbReference type="ARBA" id="ARBA00023136"/>
    </source>
</evidence>
<dbReference type="PANTHER" id="PTHR47704">
    <property type="entry name" value="POTASSIUM TRANSPORTER KIMA"/>
    <property type="match status" value="1"/>
</dbReference>
<feature type="compositionally biased region" description="Basic and acidic residues" evidence="5">
    <location>
        <begin position="729"/>
        <end position="751"/>
    </location>
</feature>
<comment type="subcellular location">
    <subcellularLocation>
        <location evidence="1">Membrane</location>
        <topology evidence="1">Multi-pass membrane protein</topology>
    </subcellularLocation>
</comment>
<feature type="transmembrane region" description="Helical" evidence="6">
    <location>
        <begin position="298"/>
        <end position="319"/>
    </location>
</feature>
<evidence type="ECO:0000313" key="8">
    <source>
        <dbReference type="Proteomes" id="UP000274909"/>
    </source>
</evidence>
<evidence type="ECO:0000313" key="7">
    <source>
        <dbReference type="EMBL" id="RUR03430.1"/>
    </source>
</evidence>
<feature type="transmembrane region" description="Helical" evidence="6">
    <location>
        <begin position="695"/>
        <end position="714"/>
    </location>
</feature>
<feature type="transmembrane region" description="Helical" evidence="6">
    <location>
        <begin position="517"/>
        <end position="537"/>
    </location>
</feature>
<evidence type="ECO:0000256" key="6">
    <source>
        <dbReference type="SAM" id="Phobius"/>
    </source>
</evidence>
<feature type="transmembrane region" description="Helical" evidence="6">
    <location>
        <begin position="256"/>
        <end position="278"/>
    </location>
</feature>
<protein>
    <submittedName>
        <fullName evidence="7">APC family permease</fullName>
    </submittedName>
</protein>
<feature type="transmembrane region" description="Helical" evidence="6">
    <location>
        <begin position="226"/>
        <end position="244"/>
    </location>
</feature>
<evidence type="ECO:0000256" key="1">
    <source>
        <dbReference type="ARBA" id="ARBA00004141"/>
    </source>
</evidence>
<evidence type="ECO:0000256" key="5">
    <source>
        <dbReference type="SAM" id="MobiDB-lite"/>
    </source>
</evidence>
<feature type="region of interest" description="Disordered" evidence="5">
    <location>
        <begin position="37"/>
        <end position="87"/>
    </location>
</feature>
<feature type="transmembrane region" description="Helical" evidence="6">
    <location>
        <begin position="340"/>
        <end position="367"/>
    </location>
</feature>
<dbReference type="EMBL" id="RZGZ01000001">
    <property type="protein sequence ID" value="RUR03430.1"/>
    <property type="molecule type" value="Genomic_DNA"/>
</dbReference>
<proteinExistence type="predicted"/>
<feature type="transmembrane region" description="Helical" evidence="6">
    <location>
        <begin position="135"/>
        <end position="163"/>
    </location>
</feature>
<accession>A0A433JWA0</accession>
<keyword evidence="2 6" id="KW-0812">Transmembrane</keyword>
<reference evidence="7 8" key="1">
    <citation type="submission" date="2018-12" db="EMBL/GenBank/DDBJ databases">
        <authorList>
            <person name="Li F."/>
        </authorList>
    </citation>
    <scope>NUCLEOTIDE SEQUENCE [LARGE SCALE GENOMIC DNA]</scope>
    <source>
        <strain evidence="7 8">EGI 6500705</strain>
    </source>
</reference>
<feature type="transmembrane region" description="Helical" evidence="6">
    <location>
        <begin position="477"/>
        <end position="496"/>
    </location>
</feature>
<feature type="region of interest" description="Disordered" evidence="5">
    <location>
        <begin position="725"/>
        <end position="751"/>
    </location>
</feature>
<organism evidence="7 8">
    <name type="scientific">Labedella endophytica</name>
    <dbReference type="NCBI Taxonomy" id="1523160"/>
    <lineage>
        <taxon>Bacteria</taxon>
        <taxon>Bacillati</taxon>
        <taxon>Actinomycetota</taxon>
        <taxon>Actinomycetes</taxon>
        <taxon>Micrococcales</taxon>
        <taxon>Microbacteriaceae</taxon>
        <taxon>Labedella</taxon>
    </lineage>
</organism>
<gene>
    <name evidence="7" type="ORF">ELQ94_02490</name>
</gene>
<dbReference type="GO" id="GO:0022857">
    <property type="term" value="F:transmembrane transporter activity"/>
    <property type="evidence" value="ECO:0007669"/>
    <property type="project" value="InterPro"/>
</dbReference>
<dbReference type="OrthoDB" id="9759676at2"/>
<comment type="caution">
    <text evidence="7">The sequence shown here is derived from an EMBL/GenBank/DDBJ whole genome shotgun (WGS) entry which is preliminary data.</text>
</comment>
<feature type="transmembrane region" description="Helical" evidence="6">
    <location>
        <begin position="543"/>
        <end position="564"/>
    </location>
</feature>